<dbReference type="GO" id="GO:0004152">
    <property type="term" value="F:dihydroorotate dehydrogenase activity"/>
    <property type="evidence" value="ECO:0007669"/>
    <property type="project" value="InterPro"/>
</dbReference>
<protein>
    <submittedName>
        <fullName evidence="8">Dihydroorotate dehydrogenase family protein</fullName>
    </submittedName>
</protein>
<evidence type="ECO:0000256" key="1">
    <source>
        <dbReference type="ARBA" id="ARBA00001917"/>
    </source>
</evidence>
<dbReference type="AlphaFoldDB" id="A0A160SYG7"/>
<dbReference type="UniPathway" id="UPA00070"/>
<dbReference type="KEGG" id="pbf:CFX0092_A0455"/>
<dbReference type="EMBL" id="LN890655">
    <property type="protein sequence ID" value="CUS02336.2"/>
    <property type="molecule type" value="Genomic_DNA"/>
</dbReference>
<sequence length="334" mass="37060">MDLRTNYLGLELKNPLVASPSPLSRDLGNIRRMEDAGASAVVLYSLFEEEINQESHALDRYLSDGTESYAEALTYFPEAPAYRAIGPDAYLEHIFRAKHAVNLPIIASLNGVSTGGWVRYAREMQGAGADALELNIYYVPTSIDLPGAEVEQIYIDLIHDVRASVQIPIAVKLSPYFSATANMMHRLSEAGADGLVLFNRFYQPDLDLENLEVVPNLILSRSDEMRLPLRWIAILYGRIKADLALTTGVHSAQDALKAVAAGANVAMMTSEILLNGIGRFGEILHEMSRWLEEREYQSLEELHGSLSQVNVAAPAAFERANYIQIVRSYSPTFR</sequence>
<evidence type="ECO:0000256" key="6">
    <source>
        <dbReference type="ARBA" id="ARBA00023002"/>
    </source>
</evidence>
<dbReference type="GO" id="GO:0044205">
    <property type="term" value="P:'de novo' UMP biosynthetic process"/>
    <property type="evidence" value="ECO:0007669"/>
    <property type="project" value="UniProtKB-UniPathway"/>
</dbReference>
<dbReference type="InterPro" id="IPR050074">
    <property type="entry name" value="DHO_dehydrogenase"/>
</dbReference>
<evidence type="ECO:0000256" key="5">
    <source>
        <dbReference type="ARBA" id="ARBA00022975"/>
    </source>
</evidence>
<dbReference type="OrthoDB" id="9794954at2"/>
<feature type="domain" description="Dihydroorotate dehydrogenase catalytic" evidence="7">
    <location>
        <begin position="83"/>
        <end position="290"/>
    </location>
</feature>
<dbReference type="InterPro" id="IPR013785">
    <property type="entry name" value="Aldolase_TIM"/>
</dbReference>
<dbReference type="PANTHER" id="PTHR48109">
    <property type="entry name" value="DIHYDROOROTATE DEHYDROGENASE (QUINONE), MITOCHONDRIAL-RELATED"/>
    <property type="match status" value="1"/>
</dbReference>
<evidence type="ECO:0000256" key="2">
    <source>
        <dbReference type="ARBA" id="ARBA00004725"/>
    </source>
</evidence>
<comment type="cofactor">
    <cofactor evidence="1">
        <name>FMN</name>
        <dbReference type="ChEBI" id="CHEBI:58210"/>
    </cofactor>
</comment>
<dbReference type="GO" id="GO:0006207">
    <property type="term" value="P:'de novo' pyrimidine nucleobase biosynthetic process"/>
    <property type="evidence" value="ECO:0007669"/>
    <property type="project" value="TreeGrafter"/>
</dbReference>
<dbReference type="PANTHER" id="PTHR48109:SF3">
    <property type="entry name" value="SLL0744 PROTEIN"/>
    <property type="match status" value="1"/>
</dbReference>
<accession>A0A160SYG7</accession>
<proteinExistence type="predicted"/>
<dbReference type="CDD" id="cd04739">
    <property type="entry name" value="DHOD_like"/>
    <property type="match status" value="1"/>
</dbReference>
<dbReference type="NCBIfam" id="NF005741">
    <property type="entry name" value="PRK07565.1"/>
    <property type="match status" value="1"/>
</dbReference>
<evidence type="ECO:0000259" key="7">
    <source>
        <dbReference type="Pfam" id="PF01180"/>
    </source>
</evidence>
<comment type="pathway">
    <text evidence="2">Pyrimidine metabolism; UMP biosynthesis via de novo pathway.</text>
</comment>
<dbReference type="InterPro" id="IPR005720">
    <property type="entry name" value="Dihydroorotate_DH_cat"/>
</dbReference>
<dbReference type="SUPFAM" id="SSF51395">
    <property type="entry name" value="FMN-linked oxidoreductases"/>
    <property type="match status" value="1"/>
</dbReference>
<dbReference type="Proteomes" id="UP000215027">
    <property type="component" value="Chromosome I"/>
</dbReference>
<organism evidence="8 9">
    <name type="scientific">Candidatus Promineifilum breve</name>
    <dbReference type="NCBI Taxonomy" id="1806508"/>
    <lineage>
        <taxon>Bacteria</taxon>
        <taxon>Bacillati</taxon>
        <taxon>Chloroflexota</taxon>
        <taxon>Ardenticatenia</taxon>
        <taxon>Candidatus Promineifilales</taxon>
        <taxon>Candidatus Promineifilaceae</taxon>
        <taxon>Candidatus Promineifilum</taxon>
    </lineage>
</organism>
<keyword evidence="9" id="KW-1185">Reference proteome</keyword>
<keyword evidence="4" id="KW-0288">FMN</keyword>
<keyword evidence="6" id="KW-0560">Oxidoreductase</keyword>
<name>A0A160SYG7_9CHLR</name>
<dbReference type="PIRSF" id="PIRSF000164">
    <property type="entry name" value="DHO_oxidase"/>
    <property type="match status" value="1"/>
</dbReference>
<dbReference type="Gene3D" id="3.20.20.70">
    <property type="entry name" value="Aldolase class I"/>
    <property type="match status" value="1"/>
</dbReference>
<reference evidence="8" key="1">
    <citation type="submission" date="2016-01" db="EMBL/GenBank/DDBJ databases">
        <authorList>
            <person name="Mcilroy J.S."/>
            <person name="Karst M S."/>
            <person name="Albertsen M."/>
        </authorList>
    </citation>
    <scope>NUCLEOTIDE SEQUENCE</scope>
    <source>
        <strain evidence="8">Cfx-K</strain>
    </source>
</reference>
<dbReference type="Pfam" id="PF01180">
    <property type="entry name" value="DHO_dh"/>
    <property type="match status" value="1"/>
</dbReference>
<gene>
    <name evidence="8" type="ORF">CFX0092_A0455</name>
</gene>
<keyword evidence="3" id="KW-0285">Flavoprotein</keyword>
<evidence type="ECO:0000256" key="4">
    <source>
        <dbReference type="ARBA" id="ARBA00022643"/>
    </source>
</evidence>
<evidence type="ECO:0000313" key="8">
    <source>
        <dbReference type="EMBL" id="CUS02336.2"/>
    </source>
</evidence>
<dbReference type="InterPro" id="IPR012135">
    <property type="entry name" value="Dihydroorotate_DH_1_2"/>
</dbReference>
<dbReference type="RefSeq" id="WP_095041961.1">
    <property type="nucleotide sequence ID" value="NZ_LN890655.1"/>
</dbReference>
<evidence type="ECO:0000313" key="9">
    <source>
        <dbReference type="Proteomes" id="UP000215027"/>
    </source>
</evidence>
<dbReference type="GO" id="GO:0005737">
    <property type="term" value="C:cytoplasm"/>
    <property type="evidence" value="ECO:0007669"/>
    <property type="project" value="InterPro"/>
</dbReference>
<evidence type="ECO:0000256" key="3">
    <source>
        <dbReference type="ARBA" id="ARBA00022630"/>
    </source>
</evidence>
<keyword evidence="5" id="KW-0665">Pyrimidine biosynthesis</keyword>